<keyword evidence="4 6" id="KW-0175">Coiled coil</keyword>
<dbReference type="GO" id="GO:0005524">
    <property type="term" value="F:ATP binding"/>
    <property type="evidence" value="ECO:0007669"/>
    <property type="project" value="InterPro"/>
</dbReference>
<dbReference type="AlphaFoldDB" id="A0A9P0II12"/>
<organism evidence="9 10">
    <name type="scientific">Spodoptera littoralis</name>
    <name type="common">Egyptian cotton leafworm</name>
    <dbReference type="NCBI Taxonomy" id="7109"/>
    <lineage>
        <taxon>Eukaryota</taxon>
        <taxon>Metazoa</taxon>
        <taxon>Ecdysozoa</taxon>
        <taxon>Arthropoda</taxon>
        <taxon>Hexapoda</taxon>
        <taxon>Insecta</taxon>
        <taxon>Pterygota</taxon>
        <taxon>Neoptera</taxon>
        <taxon>Endopterygota</taxon>
        <taxon>Lepidoptera</taxon>
        <taxon>Glossata</taxon>
        <taxon>Ditrysia</taxon>
        <taxon>Noctuoidea</taxon>
        <taxon>Noctuidae</taxon>
        <taxon>Amphipyrinae</taxon>
        <taxon>Spodoptera</taxon>
    </lineage>
</organism>
<dbReference type="InterPro" id="IPR027351">
    <property type="entry name" value="(+)RNA_virus_helicase_core_dom"/>
</dbReference>
<keyword evidence="5" id="KW-0206">Cytoskeleton</keyword>
<evidence type="ECO:0000256" key="5">
    <source>
        <dbReference type="ARBA" id="ARBA00023212"/>
    </source>
</evidence>
<dbReference type="GO" id="GO:1902017">
    <property type="term" value="P:regulation of cilium assembly"/>
    <property type="evidence" value="ECO:0007669"/>
    <property type="project" value="TreeGrafter"/>
</dbReference>
<accession>A0A9P0II12</accession>
<dbReference type="Pfam" id="PF01443">
    <property type="entry name" value="Viral_helicase1"/>
    <property type="match status" value="1"/>
</dbReference>
<feature type="compositionally biased region" description="Polar residues" evidence="7">
    <location>
        <begin position="20"/>
        <end position="29"/>
    </location>
</feature>
<feature type="coiled-coil region" evidence="6">
    <location>
        <begin position="466"/>
        <end position="500"/>
    </location>
</feature>
<dbReference type="GO" id="GO:0005813">
    <property type="term" value="C:centrosome"/>
    <property type="evidence" value="ECO:0007669"/>
    <property type="project" value="UniProtKB-SubCell"/>
</dbReference>
<evidence type="ECO:0000256" key="2">
    <source>
        <dbReference type="ARBA" id="ARBA00009316"/>
    </source>
</evidence>
<dbReference type="Proteomes" id="UP001153321">
    <property type="component" value="Chromosome Z"/>
</dbReference>
<proteinExistence type="inferred from homology"/>
<dbReference type="EMBL" id="LR824562">
    <property type="protein sequence ID" value="CAH1647328.1"/>
    <property type="molecule type" value="Genomic_DNA"/>
</dbReference>
<gene>
    <name evidence="9" type="ORF">SPLIT_LOCUS12679</name>
</gene>
<evidence type="ECO:0000313" key="10">
    <source>
        <dbReference type="Proteomes" id="UP001153321"/>
    </source>
</evidence>
<comment type="similarity">
    <text evidence="2">Belongs to the ODF2 family.</text>
</comment>
<reference evidence="9" key="1">
    <citation type="submission" date="2022-02" db="EMBL/GenBank/DDBJ databases">
        <authorList>
            <person name="King R."/>
        </authorList>
    </citation>
    <scope>NUCLEOTIDE SEQUENCE</scope>
</reference>
<evidence type="ECO:0000256" key="3">
    <source>
        <dbReference type="ARBA" id="ARBA00022490"/>
    </source>
</evidence>
<dbReference type="SUPFAM" id="SSF52540">
    <property type="entry name" value="P-loop containing nucleoside triphosphate hydrolases"/>
    <property type="match status" value="1"/>
</dbReference>
<feature type="coiled-coil region" evidence="6">
    <location>
        <begin position="706"/>
        <end position="740"/>
    </location>
</feature>
<comment type="subcellular location">
    <subcellularLocation>
        <location evidence="1">Cytoplasm</location>
        <location evidence="1">Cytoskeleton</location>
        <location evidence="1">Microtubule organizing center</location>
        <location evidence="1">Centrosome</location>
    </subcellularLocation>
</comment>
<feature type="domain" description="(+)RNA virus helicase C-terminal" evidence="8">
    <location>
        <begin position="193"/>
        <end position="245"/>
    </location>
</feature>
<dbReference type="Gene3D" id="3.40.50.300">
    <property type="entry name" value="P-loop containing nucleotide triphosphate hydrolases"/>
    <property type="match status" value="1"/>
</dbReference>
<keyword evidence="10" id="KW-1185">Reference proteome</keyword>
<dbReference type="PANTHER" id="PTHR23162">
    <property type="entry name" value="OUTER DENSE FIBER OF SPERM TAILS 2"/>
    <property type="match status" value="1"/>
</dbReference>
<evidence type="ECO:0000256" key="7">
    <source>
        <dbReference type="SAM" id="MobiDB-lite"/>
    </source>
</evidence>
<feature type="compositionally biased region" description="Basic and acidic residues" evidence="7">
    <location>
        <begin position="33"/>
        <end position="47"/>
    </location>
</feature>
<evidence type="ECO:0000256" key="4">
    <source>
        <dbReference type="ARBA" id="ARBA00023054"/>
    </source>
</evidence>
<feature type="coiled-coil region" evidence="6">
    <location>
        <begin position="611"/>
        <end position="659"/>
    </location>
</feature>
<evidence type="ECO:0000256" key="6">
    <source>
        <dbReference type="SAM" id="Coils"/>
    </source>
</evidence>
<feature type="compositionally biased region" description="Basic and acidic residues" evidence="7">
    <location>
        <begin position="445"/>
        <end position="465"/>
    </location>
</feature>
<feature type="region of interest" description="Disordered" evidence="7">
    <location>
        <begin position="1"/>
        <end position="93"/>
    </location>
</feature>
<dbReference type="PANTHER" id="PTHR23162:SF10">
    <property type="entry name" value="FI13205P"/>
    <property type="match status" value="1"/>
</dbReference>
<feature type="coiled-coil region" evidence="6">
    <location>
        <begin position="766"/>
        <end position="896"/>
    </location>
</feature>
<feature type="coiled-coil region" evidence="6">
    <location>
        <begin position="552"/>
        <end position="586"/>
    </location>
</feature>
<name>A0A9P0II12_SPOLI</name>
<dbReference type="InterPro" id="IPR026099">
    <property type="entry name" value="Odf2-rel"/>
</dbReference>
<evidence type="ECO:0000313" key="9">
    <source>
        <dbReference type="EMBL" id="CAH1647328.1"/>
    </source>
</evidence>
<evidence type="ECO:0000256" key="1">
    <source>
        <dbReference type="ARBA" id="ARBA00004300"/>
    </source>
</evidence>
<protein>
    <recommendedName>
        <fullName evidence="8">(+)RNA virus helicase C-terminal domain-containing protein</fullName>
    </recommendedName>
</protein>
<keyword evidence="3" id="KW-0963">Cytoplasm</keyword>
<dbReference type="InterPro" id="IPR027417">
    <property type="entry name" value="P-loop_NTPase"/>
</dbReference>
<evidence type="ECO:0000259" key="8">
    <source>
        <dbReference type="Pfam" id="PF01443"/>
    </source>
</evidence>
<feature type="region of interest" description="Disordered" evidence="7">
    <location>
        <begin position="429"/>
        <end position="465"/>
    </location>
</feature>
<sequence>MKAAKLYPKQRTARPEHSPKSNVDQTFSSPELPGDRNKFRSKSRVEPFGKTTIDIQSASESQLLNRENEPTPNSPRLEHIPGKGDQSVSPVASDIMDRISPVQETSRKCTRMCIQTDPSDTVRGPCKPERAKCCSRQTAPRKSGACSPLLQDADEALSRQIRDIHNDARKSARIIRDSRARLLEIQKGYGSGVGSRVLTIHEAQGLSYAAVVVVNAEEKKQRIHDSVSHAVVAISRHTNSCVYYTNISDDAISKLIRRAKSAITVADVKELGERNELLLREMERFDRMTRNIQKLVDNDVQLRRTKNEPQRCMDYVPGSVYEPPMHHEMKMSHPTVLLAAPRIMAGPDLSHCEVQTRSKSEIDLTRKLSESYDMQEKLAADNADLEVKRYILYKELMTKDQNLETSRAQVKRLQGELKLMSRENSLLHEKLVKNNPEGDASTLNKDTKYQQDSSKENGKSVDTTHADDLLNKLEDYKNSSEGLEKQLGGLEQEVHHIKMEMQQMKTTACRGAGGNPNSCFDQPPGPPVPPMARACGVCPPCPAPCNPNAPPCALLRAELLKKKEELEKERCQHREVQNKMRELEMKFEGLATHTNMLLGTKEQAFEQEVNVRALKQCYREAREEIDELRTLMKEQNDQLQDYRVKYMQAQQLVEEQRRQMDMMDMDNTRISEQINLEIQKVKLKFQEKLQELAPIPDLLKATQMRLKDAQQAQALAEHNAEQLARELNCAREKVHILLHNSIKPPPEKSQEKSSDDKQVAIMQQRLAQVTETNMTLKGEIERLKANVIRMEESVLANEKRLQEKMHECAQIGGELDRARDEAARALQRANERTETIRKCMQTTIAEMERQLAASRAQVKTAEKDREELQCRMQCQIRRLNDNFEQAQLRILGLQTQVQTLRRTVSSTGEGDGDENQECACNDVFDQRVTFMKHIDPYYQTKDHTQKGRLKNVQVTKE</sequence>
<feature type="compositionally biased region" description="Polar residues" evidence="7">
    <location>
        <begin position="53"/>
        <end position="65"/>
    </location>
</feature>